<feature type="chain" id="PRO_5005805513" description="BFD-like [2Fe-2S]-binding domain-containing protein" evidence="1">
    <location>
        <begin position="21"/>
        <end position="154"/>
    </location>
</feature>
<dbReference type="AlphaFoldDB" id="A0A0M5M606"/>
<name>A0A0M5M606_9FUSO</name>
<dbReference type="EMBL" id="CP012713">
    <property type="protein sequence ID" value="ALF17288.1"/>
    <property type="molecule type" value="Genomic_DNA"/>
</dbReference>
<dbReference type="InterPro" id="IPR052745">
    <property type="entry name" value="G3P_Oxidase/Oxidoreductase"/>
</dbReference>
<organism evidence="3">
    <name type="scientific">Fusobacterium animalis</name>
    <dbReference type="NCBI Taxonomy" id="76859"/>
    <lineage>
        <taxon>Bacteria</taxon>
        <taxon>Fusobacteriati</taxon>
        <taxon>Fusobacteriota</taxon>
        <taxon>Fusobacteriia</taxon>
        <taxon>Fusobacteriales</taxon>
        <taxon>Fusobacteriaceae</taxon>
        <taxon>Fusobacterium</taxon>
    </lineage>
</organism>
<accession>A0A0M5M606</accession>
<dbReference type="Proteomes" id="UP000063147">
    <property type="component" value="Chromosome"/>
</dbReference>
<keyword evidence="1" id="KW-0732">Signal</keyword>
<dbReference type="PANTHER" id="PTHR42720:SF1">
    <property type="entry name" value="GLYCEROL 3-PHOSPHATE OXIDASE"/>
    <property type="match status" value="1"/>
</dbReference>
<feature type="domain" description="BFD-like [2Fe-2S]-binding" evidence="2">
    <location>
        <begin position="76"/>
        <end position="130"/>
    </location>
</feature>
<evidence type="ECO:0000313" key="4">
    <source>
        <dbReference type="Proteomes" id="UP000063147"/>
    </source>
</evidence>
<evidence type="ECO:0000256" key="1">
    <source>
        <dbReference type="SAM" id="SignalP"/>
    </source>
</evidence>
<dbReference type="InterPro" id="IPR007419">
    <property type="entry name" value="BFD-like_2Fe2S-bd_dom"/>
</dbReference>
<dbReference type="PATRIC" id="fig|76859.3.peg.692"/>
<dbReference type="Pfam" id="PF04324">
    <property type="entry name" value="Fer2_BFD"/>
    <property type="match status" value="1"/>
</dbReference>
<protein>
    <recommendedName>
        <fullName evidence="2">BFD-like [2Fe-2S]-binding domain-containing protein</fullName>
    </recommendedName>
</protein>
<feature type="signal peptide" evidence="1">
    <location>
        <begin position="1"/>
        <end position="20"/>
    </location>
</feature>
<dbReference type="InterPro" id="IPR041854">
    <property type="entry name" value="BFD-like_2Fe2S-bd_dom_sf"/>
</dbReference>
<proteinExistence type="predicted"/>
<gene>
    <name evidence="3" type="ORF">RN98_03530</name>
</gene>
<dbReference type="PANTHER" id="PTHR42720">
    <property type="entry name" value="GLYCEROL-3-PHOSPHATE DEHYDROGENASE"/>
    <property type="match status" value="1"/>
</dbReference>
<dbReference type="Gene3D" id="1.10.10.1100">
    <property type="entry name" value="BFD-like [2Fe-2S]-binding domain"/>
    <property type="match status" value="1"/>
</dbReference>
<sequence>MLKKILIAGLIACISMSSFAHFQLIYTNDADISGKSFGGVKKKENFIKNRKMIHFINLSPEEKAEVIKKDPRYGRIICRCENITEGEIVDAIHRKCGAKTLNGVKRRVRPGAGRCQGGFCGPRVQEILARELGEDLEEIVMEQKNSYILTGKTK</sequence>
<dbReference type="CDD" id="cd19946">
    <property type="entry name" value="GlpA-like_Fer2_BFD-like"/>
    <property type="match status" value="1"/>
</dbReference>
<reference evidence="3 4" key="1">
    <citation type="submission" date="2015-09" db="EMBL/GenBank/DDBJ databases">
        <authorList>
            <person name="Jackson K.R."/>
            <person name="Lunt B.L."/>
            <person name="Fisher J.N.B."/>
            <person name="Gardner A.V."/>
            <person name="Bailey M.E."/>
            <person name="Deus L.M."/>
            <person name="Earl A.S."/>
            <person name="Gibby P.D."/>
            <person name="Hartmann K.A."/>
            <person name="Liu J.E."/>
            <person name="Manci A.M."/>
            <person name="Nielsen D.A."/>
            <person name="Solomon M.B."/>
            <person name="Breakwell D.P."/>
            <person name="Burnett S.H."/>
            <person name="Grose J.H."/>
        </authorList>
    </citation>
    <scope>NUCLEOTIDE SEQUENCE [LARGE SCALE GENOMIC DNA]</scope>
    <source>
        <strain evidence="3 4">KCOM 1279</strain>
    </source>
</reference>
<evidence type="ECO:0000313" key="3">
    <source>
        <dbReference type="EMBL" id="ALF17288.1"/>
    </source>
</evidence>
<evidence type="ECO:0000259" key="2">
    <source>
        <dbReference type="Pfam" id="PF04324"/>
    </source>
</evidence>